<dbReference type="EMBL" id="BAAASD010000043">
    <property type="protein sequence ID" value="GAA2366569.1"/>
    <property type="molecule type" value="Genomic_DNA"/>
</dbReference>
<feature type="region of interest" description="Disordered" evidence="5">
    <location>
        <begin position="207"/>
        <end position="232"/>
    </location>
</feature>
<evidence type="ECO:0000256" key="1">
    <source>
        <dbReference type="ARBA" id="ARBA00007074"/>
    </source>
</evidence>
<keyword evidence="9" id="KW-1185">Reference proteome</keyword>
<name>A0ABP5U281_9ACTN</name>
<evidence type="ECO:0000256" key="6">
    <source>
        <dbReference type="SAM" id="SignalP"/>
    </source>
</evidence>
<comment type="caution">
    <text evidence="8">The sequence shown here is derived from an EMBL/GenBank/DDBJ whole genome shotgun (WGS) entry which is preliminary data.</text>
</comment>
<feature type="signal peptide" evidence="6">
    <location>
        <begin position="1"/>
        <end position="34"/>
    </location>
</feature>
<evidence type="ECO:0000256" key="4">
    <source>
        <dbReference type="ARBA" id="ARBA00022807"/>
    </source>
</evidence>
<accession>A0ABP5U281</accession>
<evidence type="ECO:0000256" key="5">
    <source>
        <dbReference type="SAM" id="MobiDB-lite"/>
    </source>
</evidence>
<dbReference type="PANTHER" id="PTHR47359:SF3">
    <property type="entry name" value="NLP_P60 DOMAIN-CONTAINING PROTEIN-RELATED"/>
    <property type="match status" value="1"/>
</dbReference>
<evidence type="ECO:0000256" key="3">
    <source>
        <dbReference type="ARBA" id="ARBA00022801"/>
    </source>
</evidence>
<dbReference type="PANTHER" id="PTHR47359">
    <property type="entry name" value="PEPTIDOGLYCAN DL-ENDOPEPTIDASE CWLO"/>
    <property type="match status" value="1"/>
</dbReference>
<feature type="region of interest" description="Disordered" evidence="5">
    <location>
        <begin position="29"/>
        <end position="84"/>
    </location>
</feature>
<feature type="compositionally biased region" description="Basic and acidic residues" evidence="5">
    <location>
        <begin position="51"/>
        <end position="84"/>
    </location>
</feature>
<dbReference type="PROSITE" id="PS51935">
    <property type="entry name" value="NLPC_P60"/>
    <property type="match status" value="1"/>
</dbReference>
<evidence type="ECO:0000313" key="8">
    <source>
        <dbReference type="EMBL" id="GAA2366569.1"/>
    </source>
</evidence>
<reference evidence="9" key="1">
    <citation type="journal article" date="2019" name="Int. J. Syst. Evol. Microbiol.">
        <title>The Global Catalogue of Microorganisms (GCM) 10K type strain sequencing project: providing services to taxonomists for standard genome sequencing and annotation.</title>
        <authorList>
            <consortium name="The Broad Institute Genomics Platform"/>
            <consortium name="The Broad Institute Genome Sequencing Center for Infectious Disease"/>
            <person name="Wu L."/>
            <person name="Ma J."/>
        </authorList>
    </citation>
    <scope>NUCLEOTIDE SEQUENCE [LARGE SCALE GENOMIC DNA]</scope>
    <source>
        <strain evidence="9">JCM 4316</strain>
    </source>
</reference>
<feature type="chain" id="PRO_5045156241" evidence="6">
    <location>
        <begin position="35"/>
        <end position="348"/>
    </location>
</feature>
<protein>
    <submittedName>
        <fullName evidence="8">C40 family peptidase</fullName>
    </submittedName>
</protein>
<sequence>MASHRKPKQRSLTGGTAWTAAAVALAGAAATAMGGTGHADTRPTPAQVQAKVDRYQREAEEANEKYNGAKEKADEARQSLDELRDEAARRTARLNAARNALGAFAAAQYRSGTVSSTLRLALSSSPEQYLRRASLAERAGSRRAAAVASIARQTRQLRRLRGEARHTLDQLRACQGALARHKRDSREKLAAAEALLDRLTDEQRRRYEAERAAKAAGEAGRDTPSGAAAPSMSGRAARAVSYAYGALGKPYVWGATGPYGYDCSGLTQAAWRAAGVALPRTTYTQINAGRRVSRAELAPGDLVFFYSGVSHVGLYIGDGRMIHAPRPGAPVRVAPIDQMPFAGATRPA</sequence>
<organism evidence="8 9">
    <name type="scientific">Streptomyces cuspidosporus</name>
    <dbReference type="NCBI Taxonomy" id="66882"/>
    <lineage>
        <taxon>Bacteria</taxon>
        <taxon>Bacillati</taxon>
        <taxon>Actinomycetota</taxon>
        <taxon>Actinomycetes</taxon>
        <taxon>Kitasatosporales</taxon>
        <taxon>Streptomycetaceae</taxon>
        <taxon>Streptomyces</taxon>
    </lineage>
</organism>
<dbReference type="InterPro" id="IPR051794">
    <property type="entry name" value="PG_Endopeptidase_C40"/>
</dbReference>
<feature type="domain" description="NlpC/P60" evidence="7">
    <location>
        <begin position="233"/>
        <end position="348"/>
    </location>
</feature>
<dbReference type="InterPro" id="IPR038765">
    <property type="entry name" value="Papain-like_cys_pep_sf"/>
</dbReference>
<dbReference type="RefSeq" id="WP_346178290.1">
    <property type="nucleotide sequence ID" value="NZ_BAAASD010000043.1"/>
</dbReference>
<evidence type="ECO:0000313" key="9">
    <source>
        <dbReference type="Proteomes" id="UP001500253"/>
    </source>
</evidence>
<dbReference type="SUPFAM" id="SSF54001">
    <property type="entry name" value="Cysteine proteinases"/>
    <property type="match status" value="1"/>
</dbReference>
<dbReference type="Proteomes" id="UP001500253">
    <property type="component" value="Unassembled WGS sequence"/>
</dbReference>
<keyword evidence="2" id="KW-0645">Protease</keyword>
<dbReference type="Gene3D" id="6.10.250.3150">
    <property type="match status" value="1"/>
</dbReference>
<dbReference type="Pfam" id="PF00877">
    <property type="entry name" value="NLPC_P60"/>
    <property type="match status" value="1"/>
</dbReference>
<evidence type="ECO:0000256" key="2">
    <source>
        <dbReference type="ARBA" id="ARBA00022670"/>
    </source>
</evidence>
<keyword evidence="3" id="KW-0378">Hydrolase</keyword>
<dbReference type="InterPro" id="IPR000064">
    <property type="entry name" value="NLP_P60_dom"/>
</dbReference>
<proteinExistence type="inferred from homology"/>
<gene>
    <name evidence="8" type="ORF">GCM10010246_69460</name>
</gene>
<evidence type="ECO:0000259" key="7">
    <source>
        <dbReference type="PROSITE" id="PS51935"/>
    </source>
</evidence>
<keyword evidence="6" id="KW-0732">Signal</keyword>
<keyword evidence="4" id="KW-0788">Thiol protease</keyword>
<dbReference type="Gene3D" id="3.90.1720.10">
    <property type="entry name" value="endopeptidase domain like (from Nostoc punctiforme)"/>
    <property type="match status" value="1"/>
</dbReference>
<comment type="similarity">
    <text evidence="1">Belongs to the peptidase C40 family.</text>
</comment>